<protein>
    <submittedName>
        <fullName evidence="1">Uncharacterized protein</fullName>
    </submittedName>
</protein>
<sequence length="92" mass="10306">MMGDQKTVRSHVVTGLEVSHLEGCNFVEHQEVFSQRTIPANKGNIPLQEDVDNWPHLRRVNIPHIKAEIGLLIGTNVPKAMEPEEVIRTSDG</sequence>
<evidence type="ECO:0000313" key="2">
    <source>
        <dbReference type="Proteomes" id="UP001331515"/>
    </source>
</evidence>
<reference evidence="1 2" key="1">
    <citation type="journal article" date="2023" name="Mol. Biol. Evol.">
        <title>Genomics of Secondarily Temperate Adaptation in the Only Non-Antarctic Icefish.</title>
        <authorList>
            <person name="Rivera-Colon A.G."/>
            <person name="Rayamajhi N."/>
            <person name="Minhas B.F."/>
            <person name="Madrigal G."/>
            <person name="Bilyk K.T."/>
            <person name="Yoon V."/>
            <person name="Hune M."/>
            <person name="Gregory S."/>
            <person name="Cheng C.H.C."/>
            <person name="Catchen J.M."/>
        </authorList>
    </citation>
    <scope>NUCLEOTIDE SEQUENCE [LARGE SCALE GENOMIC DNA]</scope>
    <source>
        <tissue evidence="1">White muscle</tissue>
    </source>
</reference>
<proteinExistence type="predicted"/>
<keyword evidence="2" id="KW-1185">Reference proteome</keyword>
<gene>
    <name evidence="1" type="ORF">CgunFtcFv8_011227</name>
</gene>
<dbReference type="PANTHER" id="PTHR47331">
    <property type="entry name" value="PHD-TYPE DOMAIN-CONTAINING PROTEIN"/>
    <property type="match status" value="1"/>
</dbReference>
<accession>A0AAN8HH79</accession>
<dbReference type="PANTHER" id="PTHR47331:SF1">
    <property type="entry name" value="GAG-LIKE PROTEIN"/>
    <property type="match status" value="1"/>
</dbReference>
<organism evidence="1 2">
    <name type="scientific">Champsocephalus gunnari</name>
    <name type="common">Mackerel icefish</name>
    <dbReference type="NCBI Taxonomy" id="52237"/>
    <lineage>
        <taxon>Eukaryota</taxon>
        <taxon>Metazoa</taxon>
        <taxon>Chordata</taxon>
        <taxon>Craniata</taxon>
        <taxon>Vertebrata</taxon>
        <taxon>Euteleostomi</taxon>
        <taxon>Actinopterygii</taxon>
        <taxon>Neopterygii</taxon>
        <taxon>Teleostei</taxon>
        <taxon>Neoteleostei</taxon>
        <taxon>Acanthomorphata</taxon>
        <taxon>Eupercaria</taxon>
        <taxon>Perciformes</taxon>
        <taxon>Notothenioidei</taxon>
        <taxon>Channichthyidae</taxon>
        <taxon>Champsocephalus</taxon>
    </lineage>
</organism>
<name>A0AAN8HH79_CHAGU</name>
<dbReference type="Proteomes" id="UP001331515">
    <property type="component" value="Unassembled WGS sequence"/>
</dbReference>
<dbReference type="AlphaFoldDB" id="A0AAN8HH79"/>
<dbReference type="EMBL" id="JAURVH010001526">
    <property type="protein sequence ID" value="KAK5916219.1"/>
    <property type="molecule type" value="Genomic_DNA"/>
</dbReference>
<evidence type="ECO:0000313" key="1">
    <source>
        <dbReference type="EMBL" id="KAK5916219.1"/>
    </source>
</evidence>
<comment type="caution">
    <text evidence="1">The sequence shown here is derived from an EMBL/GenBank/DDBJ whole genome shotgun (WGS) entry which is preliminary data.</text>
</comment>